<evidence type="ECO:0000313" key="2">
    <source>
        <dbReference type="Proteomes" id="UP001240236"/>
    </source>
</evidence>
<dbReference type="AlphaFoldDB" id="A0AAE3W6L2"/>
<dbReference type="RefSeq" id="WP_307244912.1">
    <property type="nucleotide sequence ID" value="NZ_JAUSUZ010000001.1"/>
</dbReference>
<reference evidence="1 2" key="1">
    <citation type="submission" date="2023-07" db="EMBL/GenBank/DDBJ databases">
        <title>Sequencing the genomes of 1000 actinobacteria strains.</title>
        <authorList>
            <person name="Klenk H.-P."/>
        </authorList>
    </citation>
    <scope>NUCLEOTIDE SEQUENCE [LARGE SCALE GENOMIC DNA]</scope>
    <source>
        <strain evidence="1 2">DSM 44709</strain>
    </source>
</reference>
<proteinExistence type="predicted"/>
<dbReference type="EMBL" id="JAUSUZ010000001">
    <property type="protein sequence ID" value="MDQ0369584.1"/>
    <property type="molecule type" value="Genomic_DNA"/>
</dbReference>
<sequence length="72" mass="7818">MSTRADALFASRLQASQRPADIEVRAAVVDMLGRLGARGCAGEVAGEFGDHPEAAAHRMTWALDMINRSYRD</sequence>
<organism evidence="1 2">
    <name type="scientific">Catenuloplanes indicus</name>
    <dbReference type="NCBI Taxonomy" id="137267"/>
    <lineage>
        <taxon>Bacteria</taxon>
        <taxon>Bacillati</taxon>
        <taxon>Actinomycetota</taxon>
        <taxon>Actinomycetes</taxon>
        <taxon>Micromonosporales</taxon>
        <taxon>Micromonosporaceae</taxon>
        <taxon>Catenuloplanes</taxon>
    </lineage>
</organism>
<gene>
    <name evidence="1" type="ORF">J2S42_006253</name>
</gene>
<evidence type="ECO:0000313" key="1">
    <source>
        <dbReference type="EMBL" id="MDQ0369584.1"/>
    </source>
</evidence>
<accession>A0AAE3W6L2</accession>
<keyword evidence="2" id="KW-1185">Reference proteome</keyword>
<protein>
    <submittedName>
        <fullName evidence="1">Uncharacterized protein</fullName>
    </submittedName>
</protein>
<name>A0AAE3W6L2_9ACTN</name>
<comment type="caution">
    <text evidence="1">The sequence shown here is derived from an EMBL/GenBank/DDBJ whole genome shotgun (WGS) entry which is preliminary data.</text>
</comment>
<dbReference type="Proteomes" id="UP001240236">
    <property type="component" value="Unassembled WGS sequence"/>
</dbReference>